<protein>
    <recommendedName>
        <fullName evidence="2">Autophagy-related protein 14</fullName>
    </recommendedName>
</protein>
<dbReference type="GO" id="GO:0000149">
    <property type="term" value="F:SNARE binding"/>
    <property type="evidence" value="ECO:0007669"/>
    <property type="project" value="TreeGrafter"/>
</dbReference>
<dbReference type="OrthoDB" id="72772at2759"/>
<evidence type="ECO:0000256" key="2">
    <source>
        <dbReference type="ARBA" id="ARBA00013807"/>
    </source>
</evidence>
<keyword evidence="3 4" id="KW-0175">Coiled coil</keyword>
<dbReference type="GO" id="GO:0005768">
    <property type="term" value="C:endosome"/>
    <property type="evidence" value="ECO:0007669"/>
    <property type="project" value="TreeGrafter"/>
</dbReference>
<dbReference type="AlphaFoldDB" id="A0A0D2ECI1"/>
<name>A0A0D2ECI1_CLAB1</name>
<evidence type="ECO:0000256" key="5">
    <source>
        <dbReference type="SAM" id="MobiDB-lite"/>
    </source>
</evidence>
<sequence>MDKSPKGAPKNRHRWMAYLINFAKCSLAQSLTATDLPLQIISNVLHQHWKQWLIVEMIPSSTQESKGGHSCIHGSNRRLRHLHGISLRNVHVTSSSPKRQGKTTTDDDAPYNLVTSAKRAFQEDSNPSHLTHSRSFTNLPTSIDEAAIAGGPQRAATSFERNETGQARPGGARLRRRSTLHWATTSPRVRQSTLEDMVVKRLADTWVSVHCPGISEPVYISEVVEKSMNPSFAFFDLDSSGPRISRSDECTIRVWARPSKTEDYCLLVELNLNLRSLQFIGRSLENFHHPLPQNCILLHLSDGIYTSFTDLPAEPHPTVEHSVDHRAGTSKSGSTFDALMQLANLDECIQDAVKVRSQLEEDINRVLAEARVLMVDEEEEPEIDDDNPQAKAALAAEQKQLRQLKKRQEELRVSLEQQRYALAVGREAEFRCWTFVEERAKESKELEIRLEQIARDSNGQIRRICESLLAIFPIEPLKNRTLQFTIRGIHLPNSVYNDTNRDEIAAALGYTAQLVHQLGLYLAVPLPYPIEPYGSASYISDPISIGLSQRRYPLHPTTVPYKFEYGVFLLNKDIEFLMNRRGLRVLDIRHTLPNLKYLLYVLTAGTGDMPSRKAGGVRGLIGGRVTPDILRRASEDSVRSLPTPLKPESDNMKTDGTVIGSREKDADPFVTTSPAVGLPYRQGLSGTRNR</sequence>
<dbReference type="RefSeq" id="XP_016614510.1">
    <property type="nucleotide sequence ID" value="XM_016769137.1"/>
</dbReference>
<dbReference type="EMBL" id="KN847001">
    <property type="protein sequence ID" value="KIW87841.1"/>
    <property type="molecule type" value="Genomic_DNA"/>
</dbReference>
<feature type="region of interest" description="Disordered" evidence="5">
    <location>
        <begin position="632"/>
        <end position="690"/>
    </location>
</feature>
<proteinExistence type="inferred from homology"/>
<dbReference type="GO" id="GO:0032991">
    <property type="term" value="C:protein-containing complex"/>
    <property type="evidence" value="ECO:0007669"/>
    <property type="project" value="UniProtKB-ARBA"/>
</dbReference>
<accession>A0A0D2ECI1</accession>
<dbReference type="VEuPathDB" id="FungiDB:Z519_11425"/>
<comment type="similarity">
    <text evidence="1">Belongs to the ATG14 family.</text>
</comment>
<evidence type="ECO:0000256" key="4">
    <source>
        <dbReference type="SAM" id="Coils"/>
    </source>
</evidence>
<reference evidence="6" key="1">
    <citation type="submission" date="2015-01" db="EMBL/GenBank/DDBJ databases">
        <title>The Genome Sequence of Cladophialophora bantiana CBS 173.52.</title>
        <authorList>
            <consortium name="The Broad Institute Genomics Platform"/>
            <person name="Cuomo C."/>
            <person name="de Hoog S."/>
            <person name="Gorbushina A."/>
            <person name="Stielow B."/>
            <person name="Teixiera M."/>
            <person name="Abouelleil A."/>
            <person name="Chapman S.B."/>
            <person name="Priest M."/>
            <person name="Young S.K."/>
            <person name="Wortman J."/>
            <person name="Nusbaum C."/>
            <person name="Birren B."/>
        </authorList>
    </citation>
    <scope>NUCLEOTIDE SEQUENCE [LARGE SCALE GENOMIC DNA]</scope>
    <source>
        <strain evidence="6">CBS 173.52</strain>
    </source>
</reference>
<dbReference type="GO" id="GO:0000323">
    <property type="term" value="C:lytic vacuole"/>
    <property type="evidence" value="ECO:0007669"/>
    <property type="project" value="TreeGrafter"/>
</dbReference>
<feature type="coiled-coil region" evidence="4">
    <location>
        <begin position="349"/>
        <end position="456"/>
    </location>
</feature>
<evidence type="ECO:0000256" key="1">
    <source>
        <dbReference type="ARBA" id="ARBA00009574"/>
    </source>
</evidence>
<dbReference type="GeneID" id="27704353"/>
<evidence type="ECO:0000256" key="3">
    <source>
        <dbReference type="ARBA" id="ARBA00023054"/>
    </source>
</evidence>
<dbReference type="PANTHER" id="PTHR15157">
    <property type="entry name" value="UV RADIATION RESISTANCE-ASSOCIATED GENE PROTEIN"/>
    <property type="match status" value="1"/>
</dbReference>
<feature type="region of interest" description="Disordered" evidence="5">
    <location>
        <begin position="90"/>
        <end position="110"/>
    </location>
</feature>
<dbReference type="Pfam" id="PF10186">
    <property type="entry name" value="ATG14"/>
    <property type="match status" value="1"/>
</dbReference>
<dbReference type="PANTHER" id="PTHR15157:SF5">
    <property type="entry name" value="UV RADIATION RESISTANCE-ASSOCIATED GENE PROTEIN"/>
    <property type="match status" value="1"/>
</dbReference>
<dbReference type="HOGENOM" id="CLU_009375_1_0_1"/>
<organism evidence="6">
    <name type="scientific">Cladophialophora bantiana (strain ATCC 10958 / CBS 173.52 / CDC B-1940 / NIH 8579)</name>
    <name type="common">Xylohypha bantiana</name>
    <dbReference type="NCBI Taxonomy" id="1442370"/>
    <lineage>
        <taxon>Eukaryota</taxon>
        <taxon>Fungi</taxon>
        <taxon>Dikarya</taxon>
        <taxon>Ascomycota</taxon>
        <taxon>Pezizomycotina</taxon>
        <taxon>Eurotiomycetes</taxon>
        <taxon>Chaetothyriomycetidae</taxon>
        <taxon>Chaetothyriales</taxon>
        <taxon>Herpotrichiellaceae</taxon>
        <taxon>Cladophialophora</taxon>
    </lineage>
</organism>
<dbReference type="GO" id="GO:0035493">
    <property type="term" value="P:SNARE complex assembly"/>
    <property type="evidence" value="ECO:0007669"/>
    <property type="project" value="TreeGrafter"/>
</dbReference>
<evidence type="ECO:0000313" key="6">
    <source>
        <dbReference type="EMBL" id="KIW87841.1"/>
    </source>
</evidence>
<dbReference type="InterPro" id="IPR018791">
    <property type="entry name" value="UV_resistance/autophagy_Atg14"/>
</dbReference>
<gene>
    <name evidence="6" type="ORF">Z519_11425</name>
</gene>